<dbReference type="EMBL" id="CP022741">
    <property type="protein sequence ID" value="ASU21353.1"/>
    <property type="molecule type" value="Genomic_DNA"/>
</dbReference>
<dbReference type="GO" id="GO:0015627">
    <property type="term" value="C:type II protein secretion system complex"/>
    <property type="evidence" value="ECO:0007669"/>
    <property type="project" value="InterPro"/>
</dbReference>
<protein>
    <submittedName>
        <fullName evidence="1">MSHA biogenesis protein MshJ</fullName>
    </submittedName>
</protein>
<name>A0A223MV29_9VIBR</name>
<gene>
    <name evidence="1" type="ORF">CCZ37_01490</name>
</gene>
<keyword evidence="2" id="KW-1185">Reference proteome</keyword>
<dbReference type="Proteomes" id="UP000215148">
    <property type="component" value="Chromosome 1"/>
</dbReference>
<dbReference type="InterPro" id="IPR007690">
    <property type="entry name" value="T2SS_GspM"/>
</dbReference>
<proteinExistence type="predicted"/>
<dbReference type="GO" id="GO:0015628">
    <property type="term" value="P:protein secretion by the type II secretion system"/>
    <property type="evidence" value="ECO:0007669"/>
    <property type="project" value="InterPro"/>
</dbReference>
<evidence type="ECO:0000313" key="1">
    <source>
        <dbReference type="EMBL" id="ASU21353.1"/>
    </source>
</evidence>
<dbReference type="RefSeq" id="WP_094499571.1">
    <property type="nucleotide sequence ID" value="NZ_CAWNHI010000001.1"/>
</dbReference>
<evidence type="ECO:0000313" key="2">
    <source>
        <dbReference type="Proteomes" id="UP000215148"/>
    </source>
</evidence>
<dbReference type="Pfam" id="PF04612">
    <property type="entry name" value="T2SSM"/>
    <property type="match status" value="1"/>
</dbReference>
<reference evidence="1 2" key="1">
    <citation type="submission" date="2017-08" db="EMBL/GenBank/DDBJ databases">
        <title>The Vibrio qinghaiensis sp.-Q67 is a luminous bacteria isolated firstly from Qinghai lake, Qinghai province, China, which has been proved to be very sensitive to detect environmental and food pollutants. Therefore, complete genome analysis of V. qinghaiensis sp.-Q67 highlights the potential application of this strain on detection of hazards in the contaminated environments.</title>
        <authorList>
            <person name="Gong L."/>
        </authorList>
    </citation>
    <scope>NUCLEOTIDE SEQUENCE [LARGE SCALE GENOMIC DNA]</scope>
    <source>
        <strain evidence="1 2">Q67</strain>
    </source>
</reference>
<dbReference type="KEGG" id="vqi:CCZ37_01490"/>
<accession>A0A223MV29</accession>
<sequence length="214" mass="24211">MNWQSISNKFLAISSREKMLIALCGLVVIALLLFSLLLEPAMKSVAANQLQLQSVEQINQRMQGEILLLTAKLNKDPNQEINLEFKQLMEQSQALSLELSALVDSLITPAKMAQLLESVLATSPDLTLVSMESLAAEPIANNNQASEYSGYYVHPVRLEFTGNYFAILNYLANLESLPMKYYWRHFQYKVENYPQARVIMEVYTLGIRQEFIGG</sequence>
<dbReference type="AlphaFoldDB" id="A0A223MV29"/>
<organism evidence="1 2">
    <name type="scientific">Vibrio qinghaiensis</name>
    <dbReference type="NCBI Taxonomy" id="2025808"/>
    <lineage>
        <taxon>Bacteria</taxon>
        <taxon>Pseudomonadati</taxon>
        <taxon>Pseudomonadota</taxon>
        <taxon>Gammaproteobacteria</taxon>
        <taxon>Vibrionales</taxon>
        <taxon>Vibrionaceae</taxon>
        <taxon>Vibrio</taxon>
    </lineage>
</organism>